<protein>
    <submittedName>
        <fullName evidence="1">Uncharacterized protein</fullName>
    </submittedName>
</protein>
<gene>
    <name evidence="1" type="ORF">SteCoe_19601</name>
</gene>
<proteinExistence type="predicted"/>
<keyword evidence="2" id="KW-1185">Reference proteome</keyword>
<name>A0A1R2BTW5_9CILI</name>
<dbReference type="Proteomes" id="UP000187209">
    <property type="component" value="Unassembled WGS sequence"/>
</dbReference>
<evidence type="ECO:0000313" key="1">
    <source>
        <dbReference type="EMBL" id="OMJ80196.1"/>
    </source>
</evidence>
<reference evidence="1 2" key="1">
    <citation type="submission" date="2016-11" db="EMBL/GenBank/DDBJ databases">
        <title>The macronuclear genome of Stentor coeruleus: a giant cell with tiny introns.</title>
        <authorList>
            <person name="Slabodnick M."/>
            <person name="Ruby J.G."/>
            <person name="Reiff S.B."/>
            <person name="Swart E.C."/>
            <person name="Gosai S."/>
            <person name="Prabakaran S."/>
            <person name="Witkowska E."/>
            <person name="Larue G.E."/>
            <person name="Fisher S."/>
            <person name="Freeman R.M."/>
            <person name="Gunawardena J."/>
            <person name="Chu W."/>
            <person name="Stover N.A."/>
            <person name="Gregory B.D."/>
            <person name="Nowacki M."/>
            <person name="Derisi J."/>
            <person name="Roy S.W."/>
            <person name="Marshall W.F."/>
            <person name="Sood P."/>
        </authorList>
    </citation>
    <scope>NUCLEOTIDE SEQUENCE [LARGE SCALE GENOMIC DNA]</scope>
    <source>
        <strain evidence="1">WM001</strain>
    </source>
</reference>
<sequence length="109" mass="12849">MQSLLNNRYKKNNLLLPKLELTTPKRISIKTGTRKVKTLKELAHTKSSKNFIEQQILLTKRTKQNLQRPTIPLKIFDFEQSPLQSPKFFSEKRSIRIRRVSILDFSPVE</sequence>
<accession>A0A1R2BTW5</accession>
<evidence type="ECO:0000313" key="2">
    <source>
        <dbReference type="Proteomes" id="UP000187209"/>
    </source>
</evidence>
<dbReference type="AlphaFoldDB" id="A0A1R2BTW5"/>
<dbReference type="EMBL" id="MPUH01000434">
    <property type="protein sequence ID" value="OMJ80196.1"/>
    <property type="molecule type" value="Genomic_DNA"/>
</dbReference>
<comment type="caution">
    <text evidence="1">The sequence shown here is derived from an EMBL/GenBank/DDBJ whole genome shotgun (WGS) entry which is preliminary data.</text>
</comment>
<organism evidence="1 2">
    <name type="scientific">Stentor coeruleus</name>
    <dbReference type="NCBI Taxonomy" id="5963"/>
    <lineage>
        <taxon>Eukaryota</taxon>
        <taxon>Sar</taxon>
        <taxon>Alveolata</taxon>
        <taxon>Ciliophora</taxon>
        <taxon>Postciliodesmatophora</taxon>
        <taxon>Heterotrichea</taxon>
        <taxon>Heterotrichida</taxon>
        <taxon>Stentoridae</taxon>
        <taxon>Stentor</taxon>
    </lineage>
</organism>